<evidence type="ECO:0000313" key="6">
    <source>
        <dbReference type="EMBL" id="ABE56744.1"/>
    </source>
</evidence>
<feature type="domain" description="ATP-grasp" evidence="5">
    <location>
        <begin position="120"/>
        <end position="323"/>
    </location>
</feature>
<dbReference type="KEGG" id="sdn:Sden_3469"/>
<dbReference type="RefSeq" id="WP_011497885.1">
    <property type="nucleotide sequence ID" value="NC_007954.1"/>
</dbReference>
<dbReference type="SMR" id="Q12II2"/>
<dbReference type="Gene3D" id="3.30.470.20">
    <property type="entry name" value="ATP-grasp fold, B domain"/>
    <property type="match status" value="1"/>
</dbReference>
<dbReference type="DNASU" id="4020023"/>
<dbReference type="PROSITE" id="PS50975">
    <property type="entry name" value="ATP_GRASP"/>
    <property type="match status" value="1"/>
</dbReference>
<dbReference type="GO" id="GO:0046872">
    <property type="term" value="F:metal ion binding"/>
    <property type="evidence" value="ECO:0007669"/>
    <property type="project" value="InterPro"/>
</dbReference>
<reference evidence="6 7" key="1">
    <citation type="submission" date="2006-03" db="EMBL/GenBank/DDBJ databases">
        <title>Complete sequence of Shewanella denitrificans OS217.</title>
        <authorList>
            <consortium name="US DOE Joint Genome Institute"/>
            <person name="Copeland A."/>
            <person name="Lucas S."/>
            <person name="Lapidus A."/>
            <person name="Barry K."/>
            <person name="Detter J.C."/>
            <person name="Glavina del Rio T."/>
            <person name="Hammon N."/>
            <person name="Israni S."/>
            <person name="Dalin E."/>
            <person name="Tice H."/>
            <person name="Pitluck S."/>
            <person name="Brettin T."/>
            <person name="Bruce D."/>
            <person name="Han C."/>
            <person name="Tapia R."/>
            <person name="Gilna P."/>
            <person name="Kiss H."/>
            <person name="Schmutz J."/>
            <person name="Larimer F."/>
            <person name="Land M."/>
            <person name="Hauser L."/>
            <person name="Kyrpides N."/>
            <person name="Lykidis A."/>
            <person name="Richardson P."/>
        </authorList>
    </citation>
    <scope>NUCLEOTIDE SEQUENCE [LARGE SCALE GENOMIC DNA]</scope>
    <source>
        <strain evidence="7">OS217 / ATCC BAA-1090 / DSM 15013</strain>
    </source>
</reference>
<dbReference type="eggNOG" id="COG0458">
    <property type="taxonomic scope" value="Bacteria"/>
</dbReference>
<dbReference type="Pfam" id="PF13535">
    <property type="entry name" value="ATP-grasp_4"/>
    <property type="match status" value="1"/>
</dbReference>
<dbReference type="PANTHER" id="PTHR43585:SF2">
    <property type="entry name" value="ATP-GRASP ENZYME FSQD"/>
    <property type="match status" value="1"/>
</dbReference>
<keyword evidence="7" id="KW-1185">Reference proteome</keyword>
<gene>
    <name evidence="6" type="ordered locus">Sden_3469</name>
</gene>
<dbReference type="SUPFAM" id="SSF56059">
    <property type="entry name" value="Glutathione synthetase ATP-binding domain-like"/>
    <property type="match status" value="1"/>
</dbReference>
<evidence type="ECO:0000256" key="4">
    <source>
        <dbReference type="PROSITE-ProRule" id="PRU00409"/>
    </source>
</evidence>
<evidence type="ECO:0000256" key="1">
    <source>
        <dbReference type="ARBA" id="ARBA00022598"/>
    </source>
</evidence>
<protein>
    <recommendedName>
        <fullName evidence="5">ATP-grasp domain-containing protein</fullName>
    </recommendedName>
</protein>
<dbReference type="Proteomes" id="UP000001982">
    <property type="component" value="Chromosome"/>
</dbReference>
<evidence type="ECO:0000256" key="2">
    <source>
        <dbReference type="ARBA" id="ARBA00022741"/>
    </source>
</evidence>
<proteinExistence type="predicted"/>
<dbReference type="InterPro" id="IPR011761">
    <property type="entry name" value="ATP-grasp"/>
</dbReference>
<dbReference type="STRING" id="318161.Sden_3469"/>
<dbReference type="HOGENOM" id="CLU_626545_0_0_6"/>
<dbReference type="GO" id="GO:0005524">
    <property type="term" value="F:ATP binding"/>
    <property type="evidence" value="ECO:0007669"/>
    <property type="project" value="UniProtKB-UniRule"/>
</dbReference>
<evidence type="ECO:0000313" key="7">
    <source>
        <dbReference type="Proteomes" id="UP000001982"/>
    </source>
</evidence>
<evidence type="ECO:0000259" key="5">
    <source>
        <dbReference type="PROSITE" id="PS50975"/>
    </source>
</evidence>
<accession>Q12II2</accession>
<keyword evidence="1" id="KW-0436">Ligase</keyword>
<dbReference type="EMBL" id="CP000302">
    <property type="protein sequence ID" value="ABE56744.1"/>
    <property type="molecule type" value="Genomic_DNA"/>
</dbReference>
<dbReference type="PANTHER" id="PTHR43585">
    <property type="entry name" value="FUMIPYRROLE BIOSYNTHESIS PROTEIN C"/>
    <property type="match status" value="1"/>
</dbReference>
<keyword evidence="2 4" id="KW-0547">Nucleotide-binding</keyword>
<dbReference type="OrthoDB" id="9803907at2"/>
<sequence length="429" mass="48562">MKGIISLIHGGKTFVDQIHSACQDAGIELYVISSNTVDADLLQNMSDKATVLEVIEGTDLNFESVLSFVEKLQQSNKQALACISVWENYRPLMARLNQALGAQDMCPEQVNLLRDKHLLRKVLYDAGLSQVNSRILTQEVFIQIQKNRELAFVKPRQGIASYGAFKLRPSTQWQQITEIAEQIQSDAVFSSSFADEVEFVAEDYISGVEFCFEIIHHDGQCNLIAIHEKLEVGEQNLTTLENVSASPPISLNRKQIEQANLWVSSIFERLELGSGCYHLEAKFDNNQWEVIEINPRIGGSYINESVAHVAGYSLLELWIRSLLRAGCSEYQAFLKVLSPHSEQFFERQQGSYFRVFFAEPNRTISRLNFKLGTPPIHKKLLMKEGQTTPNASRELFMAQALWSWSVSQDSVQTRAQISESLTALEVEYE</sequence>
<dbReference type="AlphaFoldDB" id="Q12II2"/>
<dbReference type="InterPro" id="IPR052032">
    <property type="entry name" value="ATP-dep_AA_Ligase"/>
</dbReference>
<organism evidence="6 7">
    <name type="scientific">Shewanella denitrificans (strain OS217 / ATCC BAA-1090 / DSM 15013)</name>
    <dbReference type="NCBI Taxonomy" id="318161"/>
    <lineage>
        <taxon>Bacteria</taxon>
        <taxon>Pseudomonadati</taxon>
        <taxon>Pseudomonadota</taxon>
        <taxon>Gammaproteobacteria</taxon>
        <taxon>Alteromonadales</taxon>
        <taxon>Shewanellaceae</taxon>
        <taxon>Shewanella</taxon>
    </lineage>
</organism>
<evidence type="ECO:0000256" key="3">
    <source>
        <dbReference type="ARBA" id="ARBA00022840"/>
    </source>
</evidence>
<keyword evidence="3 4" id="KW-0067">ATP-binding</keyword>
<name>Q12II2_SHEDO</name>
<dbReference type="GO" id="GO:0016874">
    <property type="term" value="F:ligase activity"/>
    <property type="evidence" value="ECO:0007669"/>
    <property type="project" value="UniProtKB-KW"/>
</dbReference>